<evidence type="ECO:0000256" key="1">
    <source>
        <dbReference type="ARBA" id="ARBA00023016"/>
    </source>
</evidence>
<name>A0A2P5ELQ0_TREOI</name>
<dbReference type="Pfam" id="PF00011">
    <property type="entry name" value="HSP20"/>
    <property type="match status" value="1"/>
</dbReference>
<dbReference type="InterPro" id="IPR002068">
    <property type="entry name" value="A-crystallin/Hsp20_dom"/>
</dbReference>
<dbReference type="OrthoDB" id="2960525at2759"/>
<dbReference type="InParanoid" id="A0A2P5ELQ0"/>
<dbReference type="Gene3D" id="2.60.40.790">
    <property type="match status" value="1"/>
</dbReference>
<sequence>EKEDKSDVWHQVEHSSEKFQRRFRLPENAKNYQMKASMENGVLTVTVPKGKGQEASHQSH</sequence>
<evidence type="ECO:0000256" key="3">
    <source>
        <dbReference type="RuleBase" id="RU003616"/>
    </source>
</evidence>
<evidence type="ECO:0000259" key="4">
    <source>
        <dbReference type="PROSITE" id="PS01031"/>
    </source>
</evidence>
<protein>
    <submittedName>
        <fullName evidence="5">Small heat shock protein HSP</fullName>
    </submittedName>
</protein>
<comment type="similarity">
    <text evidence="2 3">Belongs to the small heat shock protein (HSP20) family.</text>
</comment>
<evidence type="ECO:0000313" key="5">
    <source>
        <dbReference type="EMBL" id="PON86409.1"/>
    </source>
</evidence>
<organism evidence="5 6">
    <name type="scientific">Trema orientale</name>
    <name type="common">Charcoal tree</name>
    <name type="synonym">Celtis orientalis</name>
    <dbReference type="NCBI Taxonomy" id="63057"/>
    <lineage>
        <taxon>Eukaryota</taxon>
        <taxon>Viridiplantae</taxon>
        <taxon>Streptophyta</taxon>
        <taxon>Embryophyta</taxon>
        <taxon>Tracheophyta</taxon>
        <taxon>Spermatophyta</taxon>
        <taxon>Magnoliopsida</taxon>
        <taxon>eudicotyledons</taxon>
        <taxon>Gunneridae</taxon>
        <taxon>Pentapetalae</taxon>
        <taxon>rosids</taxon>
        <taxon>fabids</taxon>
        <taxon>Rosales</taxon>
        <taxon>Cannabaceae</taxon>
        <taxon>Trema</taxon>
    </lineage>
</organism>
<comment type="caution">
    <text evidence="5">The sequence shown here is derived from an EMBL/GenBank/DDBJ whole genome shotgun (WGS) entry which is preliminary data.</text>
</comment>
<dbReference type="AlphaFoldDB" id="A0A2P5ELQ0"/>
<dbReference type="InterPro" id="IPR008978">
    <property type="entry name" value="HSP20-like_chaperone"/>
</dbReference>
<keyword evidence="1 5" id="KW-0346">Stress response</keyword>
<evidence type="ECO:0000313" key="6">
    <source>
        <dbReference type="Proteomes" id="UP000237000"/>
    </source>
</evidence>
<dbReference type="InterPro" id="IPR031107">
    <property type="entry name" value="Small_HSP"/>
</dbReference>
<reference evidence="6" key="1">
    <citation type="submission" date="2016-06" db="EMBL/GenBank/DDBJ databases">
        <title>Parallel loss of symbiosis genes in relatives of nitrogen-fixing non-legume Parasponia.</title>
        <authorList>
            <person name="Van Velzen R."/>
            <person name="Holmer R."/>
            <person name="Bu F."/>
            <person name="Rutten L."/>
            <person name="Van Zeijl A."/>
            <person name="Liu W."/>
            <person name="Santuari L."/>
            <person name="Cao Q."/>
            <person name="Sharma T."/>
            <person name="Shen D."/>
            <person name="Roswanjaya Y."/>
            <person name="Wardhani T."/>
            <person name="Kalhor M.S."/>
            <person name="Jansen J."/>
            <person name="Van den Hoogen J."/>
            <person name="Gungor B."/>
            <person name="Hartog M."/>
            <person name="Hontelez J."/>
            <person name="Verver J."/>
            <person name="Yang W.-C."/>
            <person name="Schijlen E."/>
            <person name="Repin R."/>
            <person name="Schilthuizen M."/>
            <person name="Schranz E."/>
            <person name="Heidstra R."/>
            <person name="Miyata K."/>
            <person name="Fedorova E."/>
            <person name="Kohlen W."/>
            <person name="Bisseling T."/>
            <person name="Smit S."/>
            <person name="Geurts R."/>
        </authorList>
    </citation>
    <scope>NUCLEOTIDE SEQUENCE [LARGE SCALE GENOMIC DNA]</scope>
    <source>
        <strain evidence="6">cv. RG33-2</strain>
    </source>
</reference>
<evidence type="ECO:0000256" key="2">
    <source>
        <dbReference type="PROSITE-ProRule" id="PRU00285"/>
    </source>
</evidence>
<dbReference type="SUPFAM" id="SSF49764">
    <property type="entry name" value="HSP20-like chaperones"/>
    <property type="match status" value="1"/>
</dbReference>
<feature type="domain" description="SHSP" evidence="4">
    <location>
        <begin position="1"/>
        <end position="60"/>
    </location>
</feature>
<gene>
    <name evidence="5" type="ORF">TorRG33x02_177500</name>
</gene>
<dbReference type="EMBL" id="JXTC01000132">
    <property type="protein sequence ID" value="PON86409.1"/>
    <property type="molecule type" value="Genomic_DNA"/>
</dbReference>
<proteinExistence type="inferred from homology"/>
<keyword evidence="6" id="KW-1185">Reference proteome</keyword>
<dbReference type="STRING" id="63057.A0A2P5ELQ0"/>
<dbReference type="PROSITE" id="PS01031">
    <property type="entry name" value="SHSP"/>
    <property type="match status" value="1"/>
</dbReference>
<feature type="non-terminal residue" evidence="5">
    <location>
        <position position="1"/>
    </location>
</feature>
<dbReference type="PANTHER" id="PTHR11527">
    <property type="entry name" value="HEAT-SHOCK PROTEIN 20 FAMILY MEMBER"/>
    <property type="match status" value="1"/>
</dbReference>
<dbReference type="Proteomes" id="UP000237000">
    <property type="component" value="Unassembled WGS sequence"/>
</dbReference>
<accession>A0A2P5ELQ0</accession>